<dbReference type="AlphaFoldDB" id="A0AAN7LCD6"/>
<dbReference type="Gene3D" id="1.25.40.10">
    <property type="entry name" value="Tetratricopeptide repeat domain"/>
    <property type="match status" value="1"/>
</dbReference>
<dbReference type="Proteomes" id="UP001346149">
    <property type="component" value="Unassembled WGS sequence"/>
</dbReference>
<dbReference type="InterPro" id="IPR011990">
    <property type="entry name" value="TPR-like_helical_dom_sf"/>
</dbReference>
<accession>A0AAN7LCD6</accession>
<keyword evidence="1" id="KW-0677">Repeat</keyword>
<evidence type="ECO:0000313" key="3">
    <source>
        <dbReference type="EMBL" id="KAK4779050.1"/>
    </source>
</evidence>
<reference evidence="3 4" key="1">
    <citation type="journal article" date="2023" name="Hortic Res">
        <title>Pangenome of water caltrop reveals structural variations and asymmetric subgenome divergence after allopolyploidization.</title>
        <authorList>
            <person name="Zhang X."/>
            <person name="Chen Y."/>
            <person name="Wang L."/>
            <person name="Yuan Y."/>
            <person name="Fang M."/>
            <person name="Shi L."/>
            <person name="Lu R."/>
            <person name="Comes H.P."/>
            <person name="Ma Y."/>
            <person name="Chen Y."/>
            <person name="Huang G."/>
            <person name="Zhou Y."/>
            <person name="Zheng Z."/>
            <person name="Qiu Y."/>
        </authorList>
    </citation>
    <scope>NUCLEOTIDE SEQUENCE [LARGE SCALE GENOMIC DNA]</scope>
    <source>
        <strain evidence="3">F231</strain>
    </source>
</reference>
<sequence>MISVATSCGSSIGDESGKEERRQDSSRYPRAVGGIRANARILFDDTSVRDVVSWNALICGYSRCGHNYRQWNYSYESQGKALLQDPLHWLVYSRSYAQSEFFSLGRSVHCLGIKIGTDLDPQVRNVLVWKEWGVQSARLLFEGMGVKSIVSWNTMISSYSQNGLLDNDSAMTLLLCMYANLGDMESAYNLDKSLPEKNLVSSIAIILGYAEGRKMDSDIIQYSPWSDKQFYWNQHQACFLLLWSQAWALCIFLPSKKLESAYSLFL</sequence>
<evidence type="ECO:0000256" key="1">
    <source>
        <dbReference type="ARBA" id="ARBA00022737"/>
    </source>
</evidence>
<gene>
    <name evidence="3" type="ORF">SAY86_006578</name>
</gene>
<name>A0AAN7LCD6_TRANT</name>
<evidence type="ECO:0008006" key="5">
    <source>
        <dbReference type="Google" id="ProtNLM"/>
    </source>
</evidence>
<feature type="compositionally biased region" description="Basic and acidic residues" evidence="2">
    <location>
        <begin position="15"/>
        <end position="27"/>
    </location>
</feature>
<keyword evidence="4" id="KW-1185">Reference proteome</keyword>
<evidence type="ECO:0000256" key="2">
    <source>
        <dbReference type="SAM" id="MobiDB-lite"/>
    </source>
</evidence>
<dbReference type="Pfam" id="PF01535">
    <property type="entry name" value="PPR"/>
    <property type="match status" value="2"/>
</dbReference>
<proteinExistence type="predicted"/>
<dbReference type="GO" id="GO:0003723">
    <property type="term" value="F:RNA binding"/>
    <property type="evidence" value="ECO:0007669"/>
    <property type="project" value="InterPro"/>
</dbReference>
<dbReference type="InterPro" id="IPR046960">
    <property type="entry name" value="PPR_At4g14850-like_plant"/>
</dbReference>
<organism evidence="3 4">
    <name type="scientific">Trapa natans</name>
    <name type="common">Water chestnut</name>
    <dbReference type="NCBI Taxonomy" id="22666"/>
    <lineage>
        <taxon>Eukaryota</taxon>
        <taxon>Viridiplantae</taxon>
        <taxon>Streptophyta</taxon>
        <taxon>Embryophyta</taxon>
        <taxon>Tracheophyta</taxon>
        <taxon>Spermatophyta</taxon>
        <taxon>Magnoliopsida</taxon>
        <taxon>eudicotyledons</taxon>
        <taxon>Gunneridae</taxon>
        <taxon>Pentapetalae</taxon>
        <taxon>rosids</taxon>
        <taxon>malvids</taxon>
        <taxon>Myrtales</taxon>
        <taxon>Lythraceae</taxon>
        <taxon>Trapa</taxon>
    </lineage>
</organism>
<feature type="compositionally biased region" description="Polar residues" evidence="2">
    <location>
        <begin position="1"/>
        <end position="10"/>
    </location>
</feature>
<dbReference type="PANTHER" id="PTHR47926">
    <property type="entry name" value="PENTATRICOPEPTIDE REPEAT-CONTAINING PROTEIN"/>
    <property type="match status" value="1"/>
</dbReference>
<dbReference type="EMBL" id="JAXQNO010000017">
    <property type="protein sequence ID" value="KAK4779050.1"/>
    <property type="molecule type" value="Genomic_DNA"/>
</dbReference>
<dbReference type="InterPro" id="IPR002885">
    <property type="entry name" value="PPR_rpt"/>
</dbReference>
<comment type="caution">
    <text evidence="3">The sequence shown here is derived from an EMBL/GenBank/DDBJ whole genome shotgun (WGS) entry which is preliminary data.</text>
</comment>
<feature type="region of interest" description="Disordered" evidence="2">
    <location>
        <begin position="1"/>
        <end position="29"/>
    </location>
</feature>
<evidence type="ECO:0000313" key="4">
    <source>
        <dbReference type="Proteomes" id="UP001346149"/>
    </source>
</evidence>
<protein>
    <recommendedName>
        <fullName evidence="5">Pentatricopeptide repeat-containing protein</fullName>
    </recommendedName>
</protein>
<dbReference type="GO" id="GO:0009451">
    <property type="term" value="P:RNA modification"/>
    <property type="evidence" value="ECO:0007669"/>
    <property type="project" value="InterPro"/>
</dbReference>